<comment type="pathway">
    <text evidence="3">Protein modification; protein glycosylation.</text>
</comment>
<reference evidence="13 14" key="1">
    <citation type="journal article" date="2024" name="Nat. Commun.">
        <title>Phylogenomics reveals the evolutionary origins of lichenization in chlorophyte algae.</title>
        <authorList>
            <person name="Puginier C."/>
            <person name="Libourel C."/>
            <person name="Otte J."/>
            <person name="Skaloud P."/>
            <person name="Haon M."/>
            <person name="Grisel S."/>
            <person name="Petersen M."/>
            <person name="Berrin J.G."/>
            <person name="Delaux P.M."/>
            <person name="Dal Grande F."/>
            <person name="Keller J."/>
        </authorList>
    </citation>
    <scope>NUCLEOTIDE SEQUENCE [LARGE SCALE GENOMIC DNA]</scope>
    <source>
        <strain evidence="13 14">SAG 216-7</strain>
    </source>
</reference>
<keyword evidence="14" id="KW-1185">Reference proteome</keyword>
<evidence type="ECO:0000256" key="11">
    <source>
        <dbReference type="ARBA" id="ARBA00023136"/>
    </source>
</evidence>
<evidence type="ECO:0000313" key="13">
    <source>
        <dbReference type="EMBL" id="KAK9915644.1"/>
    </source>
</evidence>
<dbReference type="EMBL" id="JALJOT010000004">
    <property type="protein sequence ID" value="KAK9915644.1"/>
    <property type="molecule type" value="Genomic_DNA"/>
</dbReference>
<comment type="caution">
    <text evidence="13">The sequence shown here is derived from an EMBL/GenBank/DDBJ whole genome shotgun (WGS) entry which is preliminary data.</text>
</comment>
<evidence type="ECO:0000256" key="9">
    <source>
        <dbReference type="ARBA" id="ARBA00022842"/>
    </source>
</evidence>
<proteinExistence type="inferred from homology"/>
<keyword evidence="10" id="KW-1133">Transmembrane helix</keyword>
<keyword evidence="6" id="KW-0808">Transferase</keyword>
<dbReference type="PANTHER" id="PTHR21528">
    <property type="entry name" value="DEHYDRODOLICHYL DIPHOSPHATE SYNTHASE COMPLEX SUBUNIT NUS1"/>
    <property type="match status" value="1"/>
</dbReference>
<accession>A0ABR2YVQ4</accession>
<dbReference type="Gene3D" id="3.40.1180.10">
    <property type="entry name" value="Decaprenyl diphosphate synthase-like"/>
    <property type="match status" value="1"/>
</dbReference>
<evidence type="ECO:0000256" key="7">
    <source>
        <dbReference type="ARBA" id="ARBA00022692"/>
    </source>
</evidence>
<gene>
    <name evidence="13" type="ORF">WJX75_002087</name>
</gene>
<evidence type="ECO:0000256" key="4">
    <source>
        <dbReference type="ARBA" id="ARBA00005432"/>
    </source>
</evidence>
<dbReference type="EC" id="2.5.1.87" evidence="5"/>
<evidence type="ECO:0000256" key="2">
    <source>
        <dbReference type="ARBA" id="ARBA00004586"/>
    </source>
</evidence>
<organism evidence="13 14">
    <name type="scientific">Coccomyxa subellipsoidea</name>
    <dbReference type="NCBI Taxonomy" id="248742"/>
    <lineage>
        <taxon>Eukaryota</taxon>
        <taxon>Viridiplantae</taxon>
        <taxon>Chlorophyta</taxon>
        <taxon>core chlorophytes</taxon>
        <taxon>Trebouxiophyceae</taxon>
        <taxon>Trebouxiophyceae incertae sedis</taxon>
        <taxon>Coccomyxaceae</taxon>
        <taxon>Coccomyxa</taxon>
    </lineage>
</organism>
<keyword evidence="8" id="KW-0256">Endoplasmic reticulum</keyword>
<comment type="similarity">
    <text evidence="4">Belongs to the UPP synthase family.</text>
</comment>
<evidence type="ECO:0000256" key="6">
    <source>
        <dbReference type="ARBA" id="ARBA00022679"/>
    </source>
</evidence>
<comment type="subcellular location">
    <subcellularLocation>
        <location evidence="2">Endoplasmic reticulum membrane</location>
    </subcellularLocation>
</comment>
<keyword evidence="11" id="KW-0472">Membrane</keyword>
<name>A0ABR2YVQ4_9CHLO</name>
<sequence length="286" mass="31366">MLLLLQAVFLGEDWLRTRAIGARHRCQQVISSILDAVPYPFNLPLDWLLPQQKPTTGKVPGPPSTIALVLAEADLTKSAHHRVADVIGWCAQNGLTHISIYDPNGHVKAQRSELAQSVSRESKIASSYTFSIEAGYPMLAKAGNMPPSLGVKSEEANGTEMDDYSPRSCQSTEDLLNAFTKDLEAADKPQPQTKAAISLRASAQKAKQLLTPAELDAQMASLAGPAAVREPDLVLVFGRTFSLAGYPPWSIRFSEIYHMGELTDFTRRKLTDALQRYCKTPQRFGT</sequence>
<evidence type="ECO:0000256" key="12">
    <source>
        <dbReference type="ARBA" id="ARBA00047353"/>
    </source>
</evidence>
<keyword evidence="7" id="KW-0812">Transmembrane</keyword>
<evidence type="ECO:0000256" key="1">
    <source>
        <dbReference type="ARBA" id="ARBA00001946"/>
    </source>
</evidence>
<comment type="cofactor">
    <cofactor evidence="1">
        <name>Mg(2+)</name>
        <dbReference type="ChEBI" id="CHEBI:18420"/>
    </cofactor>
</comment>
<dbReference type="PANTHER" id="PTHR21528:SF0">
    <property type="entry name" value="DEHYDRODOLICHYL DIPHOSPHATE SYNTHASE COMPLEX SUBUNIT NUS1"/>
    <property type="match status" value="1"/>
</dbReference>
<keyword evidence="9" id="KW-0460">Magnesium</keyword>
<evidence type="ECO:0000256" key="10">
    <source>
        <dbReference type="ARBA" id="ARBA00022989"/>
    </source>
</evidence>
<evidence type="ECO:0000256" key="8">
    <source>
        <dbReference type="ARBA" id="ARBA00022824"/>
    </source>
</evidence>
<evidence type="ECO:0000256" key="5">
    <source>
        <dbReference type="ARBA" id="ARBA00012596"/>
    </source>
</evidence>
<comment type="catalytic activity">
    <reaction evidence="12">
        <text>n isopentenyl diphosphate + (2E,6E)-farnesyl diphosphate = a di-trans,poly-cis-polyprenyl diphosphate + n diphosphate</text>
        <dbReference type="Rhea" id="RHEA:53008"/>
        <dbReference type="Rhea" id="RHEA-COMP:19494"/>
        <dbReference type="ChEBI" id="CHEBI:33019"/>
        <dbReference type="ChEBI" id="CHEBI:128769"/>
        <dbReference type="ChEBI" id="CHEBI:136960"/>
        <dbReference type="ChEBI" id="CHEBI:175763"/>
        <dbReference type="EC" id="2.5.1.87"/>
    </reaction>
</comment>
<dbReference type="InterPro" id="IPR036424">
    <property type="entry name" value="UPP_synth-like_sf"/>
</dbReference>
<dbReference type="Proteomes" id="UP001491310">
    <property type="component" value="Unassembled WGS sequence"/>
</dbReference>
<evidence type="ECO:0000313" key="14">
    <source>
        <dbReference type="Proteomes" id="UP001491310"/>
    </source>
</evidence>
<protein>
    <recommendedName>
        <fullName evidence="5">ditrans,polycis-polyprenyl diphosphate synthase [(2E,6E)-farnesyldiphosphate specific]</fullName>
        <ecNumber evidence="5">2.5.1.87</ecNumber>
    </recommendedName>
</protein>
<evidence type="ECO:0000256" key="3">
    <source>
        <dbReference type="ARBA" id="ARBA00004922"/>
    </source>
</evidence>
<dbReference type="SUPFAM" id="SSF64005">
    <property type="entry name" value="Undecaprenyl diphosphate synthase"/>
    <property type="match status" value="1"/>
</dbReference>
<dbReference type="InterPro" id="IPR038887">
    <property type="entry name" value="Nus1/NgBR"/>
</dbReference>